<dbReference type="OrthoDB" id="310059at2759"/>
<dbReference type="InterPro" id="IPR004127">
    <property type="entry name" value="Prefoldin_subunit_alpha"/>
</dbReference>
<proteinExistence type="predicted"/>
<name>A0A8S1WSF0_PAROT</name>
<feature type="region of interest" description="Disordered" evidence="2">
    <location>
        <begin position="240"/>
        <end position="292"/>
    </location>
</feature>
<evidence type="ECO:0000313" key="4">
    <source>
        <dbReference type="Proteomes" id="UP000683925"/>
    </source>
</evidence>
<evidence type="ECO:0000256" key="2">
    <source>
        <dbReference type="SAM" id="MobiDB-lite"/>
    </source>
</evidence>
<keyword evidence="1" id="KW-0175">Coiled coil</keyword>
<organism evidence="3 4">
    <name type="scientific">Paramecium octaurelia</name>
    <dbReference type="NCBI Taxonomy" id="43137"/>
    <lineage>
        <taxon>Eukaryota</taxon>
        <taxon>Sar</taxon>
        <taxon>Alveolata</taxon>
        <taxon>Ciliophora</taxon>
        <taxon>Intramacronucleata</taxon>
        <taxon>Oligohymenophorea</taxon>
        <taxon>Peniculida</taxon>
        <taxon>Parameciidae</taxon>
        <taxon>Paramecium</taxon>
    </lineage>
</organism>
<feature type="compositionally biased region" description="Polar residues" evidence="2">
    <location>
        <begin position="250"/>
        <end position="264"/>
    </location>
</feature>
<dbReference type="Pfam" id="PF02996">
    <property type="entry name" value="Prefoldin"/>
    <property type="match status" value="1"/>
</dbReference>
<dbReference type="EMBL" id="CAJJDP010000100">
    <property type="protein sequence ID" value="CAD8191611.1"/>
    <property type="molecule type" value="Genomic_DNA"/>
</dbReference>
<dbReference type="OMA" id="CNEAQIN"/>
<dbReference type="Proteomes" id="UP000683925">
    <property type="component" value="Unassembled WGS sequence"/>
</dbReference>
<comment type="caution">
    <text evidence="3">The sequence shown here is derived from an EMBL/GenBank/DDBJ whole genome shotgun (WGS) entry which is preliminary data.</text>
</comment>
<dbReference type="AlphaFoldDB" id="A0A8S1WSF0"/>
<accession>A0A8S1WSF0</accession>
<protein>
    <submittedName>
        <fullName evidence="3">Uncharacterized protein</fullName>
    </submittedName>
</protein>
<evidence type="ECO:0000313" key="3">
    <source>
        <dbReference type="EMBL" id="CAD8191611.1"/>
    </source>
</evidence>
<feature type="region of interest" description="Disordered" evidence="2">
    <location>
        <begin position="102"/>
        <end position="125"/>
    </location>
</feature>
<feature type="compositionally biased region" description="Basic and acidic residues" evidence="2">
    <location>
        <begin position="102"/>
        <end position="111"/>
    </location>
</feature>
<reference evidence="3" key="1">
    <citation type="submission" date="2021-01" db="EMBL/GenBank/DDBJ databases">
        <authorList>
            <consortium name="Genoscope - CEA"/>
            <person name="William W."/>
        </authorList>
    </citation>
    <scope>NUCLEOTIDE SEQUENCE</scope>
</reference>
<gene>
    <name evidence="3" type="ORF">POCTA_138.1.T1000092</name>
</gene>
<keyword evidence="4" id="KW-1185">Reference proteome</keyword>
<feature type="coiled-coil region" evidence="1">
    <location>
        <begin position="127"/>
        <end position="170"/>
    </location>
</feature>
<sequence length="292" mass="34839">MQNQIVLLQLKKQLEETIKTQQLLKKLPTKKLVQFNSVMYLEAKIPKQDKCIISLEADYTAEVSLDSAQQILQRRRTRLEENFNKLREKESYEEMQYDLGSKIDEDKEQSKSQDVNENSDSKKGQQIDLIQKLKEEEKLQLKQKQEKERLEKERLEREKIEKEKQKQNQSMGQVTQLADGLVEIEEKYVQEDNCNEAQINEEKQQLLKLITEAFYKEKYDDYDRYQLQLKELNEKLNSIKPKAEIPQQKEAVQSKQQLPTIQENETNDDTQQEEQPKRISKFKQERLKQKKG</sequence>
<feature type="compositionally biased region" description="Basic and acidic residues" evidence="2">
    <location>
        <begin position="274"/>
        <end position="292"/>
    </location>
</feature>
<evidence type="ECO:0000256" key="1">
    <source>
        <dbReference type="SAM" id="Coils"/>
    </source>
</evidence>